<evidence type="ECO:0000256" key="1">
    <source>
        <dbReference type="ARBA" id="ARBA00004651"/>
    </source>
</evidence>
<dbReference type="Pfam" id="PF12823">
    <property type="entry name" value="DUF3817"/>
    <property type="match status" value="1"/>
</dbReference>
<organism evidence="8 9">
    <name type="scientific">Cecembia rubra</name>
    <dbReference type="NCBI Taxonomy" id="1485585"/>
    <lineage>
        <taxon>Bacteria</taxon>
        <taxon>Pseudomonadati</taxon>
        <taxon>Bacteroidota</taxon>
        <taxon>Cytophagia</taxon>
        <taxon>Cytophagales</taxon>
        <taxon>Cyclobacteriaceae</taxon>
        <taxon>Cecembia</taxon>
    </lineage>
</organism>
<evidence type="ECO:0000256" key="5">
    <source>
        <dbReference type="ARBA" id="ARBA00023136"/>
    </source>
</evidence>
<dbReference type="NCBIfam" id="TIGR03954">
    <property type="entry name" value="integ_memb_HG"/>
    <property type="match status" value="1"/>
</dbReference>
<evidence type="ECO:0000256" key="2">
    <source>
        <dbReference type="ARBA" id="ARBA00022475"/>
    </source>
</evidence>
<accession>A0A2P8EEZ1</accession>
<keyword evidence="2" id="KW-1003">Cell membrane</keyword>
<keyword evidence="9" id="KW-1185">Reference proteome</keyword>
<dbReference type="GO" id="GO:0005886">
    <property type="term" value="C:plasma membrane"/>
    <property type="evidence" value="ECO:0007669"/>
    <property type="project" value="UniProtKB-SubCell"/>
</dbReference>
<evidence type="ECO:0000259" key="7">
    <source>
        <dbReference type="Pfam" id="PF12823"/>
    </source>
</evidence>
<evidence type="ECO:0000313" key="8">
    <source>
        <dbReference type="EMBL" id="PSL08014.1"/>
    </source>
</evidence>
<feature type="domain" description="DUF3817" evidence="7">
    <location>
        <begin position="12"/>
        <end position="99"/>
    </location>
</feature>
<feature type="transmembrane region" description="Helical" evidence="6">
    <location>
        <begin position="45"/>
        <end position="65"/>
    </location>
</feature>
<sequence>MSNPTSTKAKWLKRFKWISIIEGLSFLLLLFVAMPLKYVMDMPLAVTYVGWAHGILFVIYIYVVFPTARKCSWDFSKTLFALVASVLPFGPFVFDRYLSKEERKMRAS</sequence>
<gene>
    <name evidence="8" type="ORF">CLV48_101956</name>
</gene>
<dbReference type="Proteomes" id="UP000240708">
    <property type="component" value="Unassembled WGS sequence"/>
</dbReference>
<dbReference type="PANTHER" id="PTHR40077">
    <property type="entry name" value="MEMBRANE PROTEIN-RELATED"/>
    <property type="match status" value="1"/>
</dbReference>
<dbReference type="RefSeq" id="WP_106566035.1">
    <property type="nucleotide sequence ID" value="NZ_JAUVYL010000186.1"/>
</dbReference>
<evidence type="ECO:0000256" key="3">
    <source>
        <dbReference type="ARBA" id="ARBA00022692"/>
    </source>
</evidence>
<feature type="transmembrane region" description="Helical" evidence="6">
    <location>
        <begin position="77"/>
        <end position="98"/>
    </location>
</feature>
<keyword evidence="5 6" id="KW-0472">Membrane</keyword>
<dbReference type="EMBL" id="PYGF01000001">
    <property type="protein sequence ID" value="PSL08014.1"/>
    <property type="molecule type" value="Genomic_DNA"/>
</dbReference>
<comment type="subcellular location">
    <subcellularLocation>
        <location evidence="1">Cell membrane</location>
        <topology evidence="1">Multi-pass membrane protein</topology>
    </subcellularLocation>
</comment>
<proteinExistence type="predicted"/>
<evidence type="ECO:0000256" key="4">
    <source>
        <dbReference type="ARBA" id="ARBA00022989"/>
    </source>
</evidence>
<dbReference type="OrthoDB" id="1121311at2"/>
<keyword evidence="4 6" id="KW-1133">Transmembrane helix</keyword>
<keyword evidence="3 6" id="KW-0812">Transmembrane</keyword>
<dbReference type="PANTHER" id="PTHR40077:SF1">
    <property type="entry name" value="MEMBRANE PROTEIN"/>
    <property type="match status" value="1"/>
</dbReference>
<reference evidence="8 9" key="1">
    <citation type="submission" date="2018-03" db="EMBL/GenBank/DDBJ databases">
        <title>Genomic Encyclopedia of Archaeal and Bacterial Type Strains, Phase II (KMG-II): from individual species to whole genera.</title>
        <authorList>
            <person name="Goeker M."/>
        </authorList>
    </citation>
    <scope>NUCLEOTIDE SEQUENCE [LARGE SCALE GENOMIC DNA]</scope>
    <source>
        <strain evidence="8 9">DSM 28057</strain>
    </source>
</reference>
<dbReference type="AlphaFoldDB" id="A0A2P8EEZ1"/>
<evidence type="ECO:0000256" key="6">
    <source>
        <dbReference type="SAM" id="Phobius"/>
    </source>
</evidence>
<name>A0A2P8EEZ1_9BACT</name>
<evidence type="ECO:0000313" key="9">
    <source>
        <dbReference type="Proteomes" id="UP000240708"/>
    </source>
</evidence>
<protein>
    <submittedName>
        <fullName evidence="8">Integral membrane protein</fullName>
    </submittedName>
</protein>
<dbReference type="InterPro" id="IPR023845">
    <property type="entry name" value="DUF3817_TM"/>
</dbReference>
<comment type="caution">
    <text evidence="8">The sequence shown here is derived from an EMBL/GenBank/DDBJ whole genome shotgun (WGS) entry which is preliminary data.</text>
</comment>
<feature type="transmembrane region" description="Helical" evidence="6">
    <location>
        <begin position="15"/>
        <end position="33"/>
    </location>
</feature>